<name>A0AA40AZ67_9PEZI</name>
<keyword evidence="3" id="KW-1185">Reference proteome</keyword>
<evidence type="ECO:0000313" key="3">
    <source>
        <dbReference type="Proteomes" id="UP001172102"/>
    </source>
</evidence>
<dbReference type="AlphaFoldDB" id="A0AA40AZ67"/>
<sequence>MLITTPLILLGALGSPFLASAEPVPEPPVTRIFDHVMKASNRDGKPAAGRLNGFFDQVFDPKSRPDITGWADAFKFQQKNSAGGYLTSSVWGTPQMGAFKTLLSRGSAPTPVVTAAVSGTWADRDKRGQNAYLAPEPTPPRVGGDEVVVVIEEHEEVAPTGEDDSEEIVVVVEEHEVLGLDNEEEVMSLPRRNGRLRSRKRLL</sequence>
<dbReference type="Proteomes" id="UP001172102">
    <property type="component" value="Unassembled WGS sequence"/>
</dbReference>
<organism evidence="2 3">
    <name type="scientific">Lasiosphaeris hirsuta</name>
    <dbReference type="NCBI Taxonomy" id="260670"/>
    <lineage>
        <taxon>Eukaryota</taxon>
        <taxon>Fungi</taxon>
        <taxon>Dikarya</taxon>
        <taxon>Ascomycota</taxon>
        <taxon>Pezizomycotina</taxon>
        <taxon>Sordariomycetes</taxon>
        <taxon>Sordariomycetidae</taxon>
        <taxon>Sordariales</taxon>
        <taxon>Lasiosphaeriaceae</taxon>
        <taxon>Lasiosphaeris</taxon>
    </lineage>
</organism>
<proteinExistence type="predicted"/>
<feature type="chain" id="PRO_5041265047" evidence="1">
    <location>
        <begin position="22"/>
        <end position="203"/>
    </location>
</feature>
<protein>
    <submittedName>
        <fullName evidence="2">Uncharacterized protein</fullName>
    </submittedName>
</protein>
<gene>
    <name evidence="2" type="ORF">B0H67DRAFT_641201</name>
</gene>
<keyword evidence="1" id="KW-0732">Signal</keyword>
<feature type="signal peptide" evidence="1">
    <location>
        <begin position="1"/>
        <end position="21"/>
    </location>
</feature>
<evidence type="ECO:0000313" key="2">
    <source>
        <dbReference type="EMBL" id="KAK0724693.1"/>
    </source>
</evidence>
<comment type="caution">
    <text evidence="2">The sequence shown here is derived from an EMBL/GenBank/DDBJ whole genome shotgun (WGS) entry which is preliminary data.</text>
</comment>
<dbReference type="EMBL" id="JAUKUA010000002">
    <property type="protein sequence ID" value="KAK0724693.1"/>
    <property type="molecule type" value="Genomic_DNA"/>
</dbReference>
<accession>A0AA40AZ67</accession>
<reference evidence="2" key="1">
    <citation type="submission" date="2023-06" db="EMBL/GenBank/DDBJ databases">
        <title>Genome-scale phylogeny and comparative genomics of the fungal order Sordariales.</title>
        <authorList>
            <consortium name="Lawrence Berkeley National Laboratory"/>
            <person name="Hensen N."/>
            <person name="Bonometti L."/>
            <person name="Westerberg I."/>
            <person name="Brannstrom I.O."/>
            <person name="Guillou S."/>
            <person name="Cros-Aarteil S."/>
            <person name="Calhoun S."/>
            <person name="Haridas S."/>
            <person name="Kuo A."/>
            <person name="Mondo S."/>
            <person name="Pangilinan J."/>
            <person name="Riley R."/>
            <person name="Labutti K."/>
            <person name="Andreopoulos B."/>
            <person name="Lipzen A."/>
            <person name="Chen C."/>
            <person name="Yanf M."/>
            <person name="Daum C."/>
            <person name="Ng V."/>
            <person name="Clum A."/>
            <person name="Steindorff A."/>
            <person name="Ohm R."/>
            <person name="Martin F."/>
            <person name="Silar P."/>
            <person name="Natvig D."/>
            <person name="Lalanne C."/>
            <person name="Gautier V."/>
            <person name="Ament-Velasquez S.L."/>
            <person name="Kruys A."/>
            <person name="Hutchinson M.I."/>
            <person name="Powell A.J."/>
            <person name="Barry K."/>
            <person name="Miller A.N."/>
            <person name="Grigoriev I.V."/>
            <person name="Debuchy R."/>
            <person name="Gladieux P."/>
            <person name="Thoren M.H."/>
            <person name="Johannesson H."/>
        </authorList>
    </citation>
    <scope>NUCLEOTIDE SEQUENCE</scope>
    <source>
        <strain evidence="2">SMH4607-1</strain>
    </source>
</reference>
<evidence type="ECO:0000256" key="1">
    <source>
        <dbReference type="SAM" id="SignalP"/>
    </source>
</evidence>